<organism evidence="8 9">
    <name type="scientific">Thalassiosira pseudonana</name>
    <name type="common">Marine diatom</name>
    <name type="synonym">Cyclotella nana</name>
    <dbReference type="NCBI Taxonomy" id="35128"/>
    <lineage>
        <taxon>Eukaryota</taxon>
        <taxon>Sar</taxon>
        <taxon>Stramenopiles</taxon>
        <taxon>Ochrophyta</taxon>
        <taxon>Bacillariophyta</taxon>
        <taxon>Coscinodiscophyceae</taxon>
        <taxon>Thalassiosirophycidae</taxon>
        <taxon>Thalassiosirales</taxon>
        <taxon>Thalassiosiraceae</taxon>
        <taxon>Thalassiosira</taxon>
    </lineage>
</organism>
<evidence type="ECO:0000313" key="8">
    <source>
        <dbReference type="EMBL" id="EED87310.1"/>
    </source>
</evidence>
<accession>B8LC68</accession>
<dbReference type="EMBL" id="DS999415">
    <property type="protein sequence ID" value="EED87310.1"/>
    <property type="molecule type" value="Genomic_DNA"/>
</dbReference>
<evidence type="ECO:0000256" key="1">
    <source>
        <dbReference type="ARBA" id="ARBA00004141"/>
    </source>
</evidence>
<evidence type="ECO:0000256" key="7">
    <source>
        <dbReference type="SAM" id="Phobius"/>
    </source>
</evidence>
<evidence type="ECO:0008006" key="10">
    <source>
        <dbReference type="Google" id="ProtNLM"/>
    </source>
</evidence>
<dbReference type="PANTHER" id="PTHR16318:SF0">
    <property type="entry name" value="GAMMA-SECRETASE SUBUNIT PEN-2"/>
    <property type="match status" value="1"/>
</dbReference>
<name>B8LC68_THAPS</name>
<dbReference type="KEGG" id="tps:THAPSDRAFT_24373"/>
<keyword evidence="9" id="KW-1185">Reference proteome</keyword>
<reference evidence="8 9" key="1">
    <citation type="journal article" date="2004" name="Science">
        <title>The genome of the diatom Thalassiosira pseudonana: ecology, evolution, and metabolism.</title>
        <authorList>
            <person name="Armbrust E.V."/>
            <person name="Berges J.A."/>
            <person name="Bowler C."/>
            <person name="Green B.R."/>
            <person name="Martinez D."/>
            <person name="Putnam N.H."/>
            <person name="Zhou S."/>
            <person name="Allen A.E."/>
            <person name="Apt K.E."/>
            <person name="Bechner M."/>
            <person name="Brzezinski M.A."/>
            <person name="Chaal B.K."/>
            <person name="Chiovitti A."/>
            <person name="Davis A.K."/>
            <person name="Demarest M.S."/>
            <person name="Detter J.C."/>
            <person name="Glavina T."/>
            <person name="Goodstein D."/>
            <person name="Hadi M.Z."/>
            <person name="Hellsten U."/>
            <person name="Hildebrand M."/>
            <person name="Jenkins B.D."/>
            <person name="Jurka J."/>
            <person name="Kapitonov V.V."/>
            <person name="Kroger N."/>
            <person name="Lau W.W."/>
            <person name="Lane T.W."/>
            <person name="Larimer F.W."/>
            <person name="Lippmeier J.C."/>
            <person name="Lucas S."/>
            <person name="Medina M."/>
            <person name="Montsant A."/>
            <person name="Obornik M."/>
            <person name="Parker M.S."/>
            <person name="Palenik B."/>
            <person name="Pazour G.J."/>
            <person name="Richardson P.M."/>
            <person name="Rynearson T.A."/>
            <person name="Saito M.A."/>
            <person name="Schwartz D.C."/>
            <person name="Thamatrakoln K."/>
            <person name="Valentin K."/>
            <person name="Vardi A."/>
            <person name="Wilkerson F.P."/>
            <person name="Rokhsar D.S."/>
        </authorList>
    </citation>
    <scope>NUCLEOTIDE SEQUENCE [LARGE SCALE GENOMIC DNA]</scope>
    <source>
        <strain evidence="8 9">CCMP1335</strain>
    </source>
</reference>
<reference evidence="8 9" key="2">
    <citation type="journal article" date="2008" name="Nature">
        <title>The Phaeodactylum genome reveals the evolutionary history of diatom genomes.</title>
        <authorList>
            <person name="Bowler C."/>
            <person name="Allen A.E."/>
            <person name="Badger J.H."/>
            <person name="Grimwood J."/>
            <person name="Jabbari K."/>
            <person name="Kuo A."/>
            <person name="Maheswari U."/>
            <person name="Martens C."/>
            <person name="Maumus F."/>
            <person name="Otillar R.P."/>
            <person name="Rayko E."/>
            <person name="Salamov A."/>
            <person name="Vandepoele K."/>
            <person name="Beszteri B."/>
            <person name="Gruber A."/>
            <person name="Heijde M."/>
            <person name="Katinka M."/>
            <person name="Mock T."/>
            <person name="Valentin K."/>
            <person name="Verret F."/>
            <person name="Berges J.A."/>
            <person name="Brownlee C."/>
            <person name="Cadoret J.P."/>
            <person name="Chiovitti A."/>
            <person name="Choi C.J."/>
            <person name="Coesel S."/>
            <person name="De Martino A."/>
            <person name="Detter J.C."/>
            <person name="Durkin C."/>
            <person name="Falciatore A."/>
            <person name="Fournet J."/>
            <person name="Haruta M."/>
            <person name="Huysman M.J."/>
            <person name="Jenkins B.D."/>
            <person name="Jiroutova K."/>
            <person name="Jorgensen R.E."/>
            <person name="Joubert Y."/>
            <person name="Kaplan A."/>
            <person name="Kroger N."/>
            <person name="Kroth P.G."/>
            <person name="La Roche J."/>
            <person name="Lindquist E."/>
            <person name="Lommer M."/>
            <person name="Martin-Jezequel V."/>
            <person name="Lopez P.J."/>
            <person name="Lucas S."/>
            <person name="Mangogna M."/>
            <person name="McGinnis K."/>
            <person name="Medlin L.K."/>
            <person name="Montsant A."/>
            <person name="Oudot-Le Secq M.P."/>
            <person name="Napoli C."/>
            <person name="Obornik M."/>
            <person name="Parker M.S."/>
            <person name="Petit J.L."/>
            <person name="Porcel B.M."/>
            <person name="Poulsen N."/>
            <person name="Robison M."/>
            <person name="Rychlewski L."/>
            <person name="Rynearson T.A."/>
            <person name="Schmutz J."/>
            <person name="Shapiro H."/>
            <person name="Siaut M."/>
            <person name="Stanley M."/>
            <person name="Sussman M.R."/>
            <person name="Taylor A.R."/>
            <person name="Vardi A."/>
            <person name="von Dassow P."/>
            <person name="Vyverman W."/>
            <person name="Willis A."/>
            <person name="Wyrwicz L.S."/>
            <person name="Rokhsar D.S."/>
            <person name="Weissenbach J."/>
            <person name="Armbrust E.V."/>
            <person name="Green B.R."/>
            <person name="Van de Peer Y."/>
            <person name="Grigoriev I.V."/>
        </authorList>
    </citation>
    <scope>NUCLEOTIDE SEQUENCE [LARGE SCALE GENOMIC DNA]</scope>
    <source>
        <strain evidence="8 9">CCMP1335</strain>
    </source>
</reference>
<dbReference type="InParanoid" id="B8LC68"/>
<dbReference type="InterPro" id="IPR019379">
    <property type="entry name" value="Gamma_Secretase_Asp_P_PEN2"/>
</dbReference>
<gene>
    <name evidence="8" type="ORF">THAPSDRAFT_24373</name>
</gene>
<feature type="transmembrane region" description="Helical" evidence="7">
    <location>
        <begin position="27"/>
        <end position="46"/>
    </location>
</feature>
<dbReference type="AlphaFoldDB" id="B8LC68"/>
<keyword evidence="4" id="KW-0914">Notch signaling pathway</keyword>
<dbReference type="GeneID" id="7444483"/>
<feature type="transmembrane region" description="Helical" evidence="7">
    <location>
        <begin position="106"/>
        <end position="123"/>
    </location>
</feature>
<evidence type="ECO:0000256" key="4">
    <source>
        <dbReference type="ARBA" id="ARBA00022976"/>
    </source>
</evidence>
<dbReference type="eggNOG" id="ENOG502SWV4">
    <property type="taxonomic scope" value="Eukaryota"/>
</dbReference>
<dbReference type="GO" id="GO:0007219">
    <property type="term" value="P:Notch signaling pathway"/>
    <property type="evidence" value="ECO:0007669"/>
    <property type="project" value="UniProtKB-KW"/>
</dbReference>
<dbReference type="Proteomes" id="UP000001449">
    <property type="component" value="Chromosome 11"/>
</dbReference>
<dbReference type="GO" id="GO:0070765">
    <property type="term" value="C:gamma-secretase complex"/>
    <property type="evidence" value="ECO:0000318"/>
    <property type="project" value="GO_Central"/>
</dbReference>
<evidence type="ECO:0000256" key="5">
    <source>
        <dbReference type="ARBA" id="ARBA00022989"/>
    </source>
</evidence>
<keyword evidence="3 7" id="KW-0812">Transmembrane</keyword>
<comment type="subcellular location">
    <subcellularLocation>
        <location evidence="1">Membrane</location>
        <topology evidence="1">Multi-pass membrane protein</topology>
    </subcellularLocation>
</comment>
<sequence>MSEPTNNNNTNTDNEKAQEEITLSKRMFFVGCLGLPWLWICNVLYFRLKVFGPMVMFDYWPGQKCKYISERSAANEEGGDEENEEQLFSLRERQELEKWVKRSTRGAMLVVSVFLAWVITFQVNKDNFGDRWFVMDATEEEATGW</sequence>
<dbReference type="PANTHER" id="PTHR16318">
    <property type="entry name" value="GAMMA-SECRETASE SUBUNIT PEN-2"/>
    <property type="match status" value="1"/>
</dbReference>
<evidence type="ECO:0000256" key="2">
    <source>
        <dbReference type="ARBA" id="ARBA00009607"/>
    </source>
</evidence>
<dbReference type="HOGENOM" id="CLU_1900306_0_0_1"/>
<keyword evidence="5 7" id="KW-1133">Transmembrane helix</keyword>
<comment type="similarity">
    <text evidence="2">Belongs to the PEN-2 family.</text>
</comment>
<dbReference type="OMA" id="SLWIGWI"/>
<dbReference type="RefSeq" id="XP_002296614.1">
    <property type="nucleotide sequence ID" value="XM_002296578.1"/>
</dbReference>
<dbReference type="Pfam" id="PF10251">
    <property type="entry name" value="PEN-2"/>
    <property type="match status" value="2"/>
</dbReference>
<keyword evidence="6 7" id="KW-0472">Membrane</keyword>
<dbReference type="PaxDb" id="35128-Thaps24373"/>
<protein>
    <recommendedName>
        <fullName evidence="10">Gamma-secretase subunit PEN-2</fullName>
    </recommendedName>
</protein>
<proteinExistence type="inferred from homology"/>
<evidence type="ECO:0000313" key="9">
    <source>
        <dbReference type="Proteomes" id="UP000001449"/>
    </source>
</evidence>
<evidence type="ECO:0000256" key="6">
    <source>
        <dbReference type="ARBA" id="ARBA00023136"/>
    </source>
</evidence>
<evidence type="ECO:0000256" key="3">
    <source>
        <dbReference type="ARBA" id="ARBA00022692"/>
    </source>
</evidence>